<gene>
    <name evidence="10 13" type="primary">rsgA</name>
    <name evidence="13" type="ORF">J3U87_06730</name>
</gene>
<dbReference type="InterPro" id="IPR027417">
    <property type="entry name" value="P-loop_NTPase"/>
</dbReference>
<dbReference type="InterPro" id="IPR030378">
    <property type="entry name" value="G_CP_dom"/>
</dbReference>
<comment type="function">
    <text evidence="10">One of several proteins that assist in the late maturation steps of the functional core of the 30S ribosomal subunit. Helps release RbfA from mature subunits. May play a role in the assembly of ribosomal proteins into the subunit. Circularly permuted GTPase that catalyzes slow GTP hydrolysis, GTPase activity is stimulated by the 30S ribosomal subunit.</text>
</comment>
<dbReference type="GO" id="GO:0003924">
    <property type="term" value="F:GTPase activity"/>
    <property type="evidence" value="ECO:0007669"/>
    <property type="project" value="UniProtKB-UniRule"/>
</dbReference>
<feature type="binding site" evidence="10">
    <location>
        <position position="308"/>
    </location>
    <ligand>
        <name>Zn(2+)</name>
        <dbReference type="ChEBI" id="CHEBI:29105"/>
    </ligand>
</feature>
<dbReference type="PROSITE" id="PS51721">
    <property type="entry name" value="G_CP"/>
    <property type="match status" value="1"/>
</dbReference>
<feature type="domain" description="CP-type G" evidence="12">
    <location>
        <begin position="114"/>
        <end position="280"/>
    </location>
</feature>
<keyword evidence="9 10" id="KW-0342">GTP-binding</keyword>
<protein>
    <recommendedName>
        <fullName evidence="10">Small ribosomal subunit biogenesis GTPase RsgA</fullName>
        <ecNumber evidence="10">3.6.1.-</ecNumber>
    </recommendedName>
</protein>
<dbReference type="GO" id="GO:0046872">
    <property type="term" value="F:metal ion binding"/>
    <property type="evidence" value="ECO:0007669"/>
    <property type="project" value="UniProtKB-KW"/>
</dbReference>
<evidence type="ECO:0000259" key="11">
    <source>
        <dbReference type="PROSITE" id="PS50936"/>
    </source>
</evidence>
<evidence type="ECO:0000256" key="2">
    <source>
        <dbReference type="ARBA" id="ARBA00022517"/>
    </source>
</evidence>
<keyword evidence="3 10" id="KW-0479">Metal-binding</keyword>
<comment type="similarity">
    <text evidence="10">Belongs to the TRAFAC class YlqF/YawG GTPase family. RsgA subfamily.</text>
</comment>
<feature type="binding site" evidence="10">
    <location>
        <begin position="222"/>
        <end position="230"/>
    </location>
    <ligand>
        <name>GTP</name>
        <dbReference type="ChEBI" id="CHEBI:37565"/>
    </ligand>
</feature>
<evidence type="ECO:0000256" key="6">
    <source>
        <dbReference type="ARBA" id="ARBA00022801"/>
    </source>
</evidence>
<dbReference type="Proteomes" id="UP000663929">
    <property type="component" value="Chromosome"/>
</dbReference>
<dbReference type="InterPro" id="IPR010914">
    <property type="entry name" value="RsgA_GTPase_dom"/>
</dbReference>
<comment type="cofactor">
    <cofactor evidence="10">
        <name>Zn(2+)</name>
        <dbReference type="ChEBI" id="CHEBI:29105"/>
    </cofactor>
    <text evidence="10">Binds 1 zinc ion per subunit.</text>
</comment>
<keyword evidence="2 10" id="KW-0690">Ribosome biogenesis</keyword>
<reference evidence="13" key="1">
    <citation type="submission" date="2021-03" db="EMBL/GenBank/DDBJ databases">
        <title>Acanthopleuribacteraceae sp. M133.</title>
        <authorList>
            <person name="Wang G."/>
        </authorList>
    </citation>
    <scope>NUCLEOTIDE SEQUENCE</scope>
    <source>
        <strain evidence="13">M133</strain>
    </source>
</reference>
<evidence type="ECO:0000256" key="4">
    <source>
        <dbReference type="ARBA" id="ARBA00022730"/>
    </source>
</evidence>
<dbReference type="SUPFAM" id="SSF52540">
    <property type="entry name" value="P-loop containing nucleoside triphosphate hydrolases"/>
    <property type="match status" value="1"/>
</dbReference>
<comment type="subunit">
    <text evidence="10">Monomer. Associates with 30S ribosomal subunit, binds 16S rRNA.</text>
</comment>
<evidence type="ECO:0000313" key="14">
    <source>
        <dbReference type="Proteomes" id="UP000663929"/>
    </source>
</evidence>
<evidence type="ECO:0000256" key="3">
    <source>
        <dbReference type="ARBA" id="ARBA00022723"/>
    </source>
</evidence>
<feature type="binding site" evidence="10">
    <location>
        <position position="310"/>
    </location>
    <ligand>
        <name>Zn(2+)</name>
        <dbReference type="ChEBI" id="CHEBI:29105"/>
    </ligand>
</feature>
<feature type="binding site" evidence="10">
    <location>
        <position position="316"/>
    </location>
    <ligand>
        <name>Zn(2+)</name>
        <dbReference type="ChEBI" id="CHEBI:29105"/>
    </ligand>
</feature>
<dbReference type="Gene3D" id="3.40.50.300">
    <property type="entry name" value="P-loop containing nucleotide triphosphate hydrolases"/>
    <property type="match status" value="1"/>
</dbReference>
<keyword evidence="1 10" id="KW-0963">Cytoplasm</keyword>
<name>A0A8A4TRK6_SULCO</name>
<keyword evidence="6 10" id="KW-0378">Hydrolase</keyword>
<keyword evidence="8 10" id="KW-0694">RNA-binding</keyword>
<dbReference type="Pfam" id="PF03193">
    <property type="entry name" value="RsgA_GTPase"/>
    <property type="match status" value="1"/>
</dbReference>
<dbReference type="GO" id="GO:0019843">
    <property type="term" value="F:rRNA binding"/>
    <property type="evidence" value="ECO:0007669"/>
    <property type="project" value="UniProtKB-KW"/>
</dbReference>
<comment type="subcellular location">
    <subcellularLocation>
        <location evidence="10">Cytoplasm</location>
    </subcellularLocation>
</comment>
<dbReference type="NCBIfam" id="TIGR00157">
    <property type="entry name" value="ribosome small subunit-dependent GTPase A"/>
    <property type="match status" value="1"/>
</dbReference>
<evidence type="ECO:0000256" key="1">
    <source>
        <dbReference type="ARBA" id="ARBA00022490"/>
    </source>
</evidence>
<dbReference type="PROSITE" id="PS50936">
    <property type="entry name" value="ENGC_GTPASE"/>
    <property type="match status" value="1"/>
</dbReference>
<dbReference type="RefSeq" id="WP_237382262.1">
    <property type="nucleotide sequence ID" value="NZ_CP071793.1"/>
</dbReference>
<keyword evidence="7 10" id="KW-0862">Zinc</keyword>
<dbReference type="HAMAP" id="MF_01820">
    <property type="entry name" value="GTPase_RsgA"/>
    <property type="match status" value="1"/>
</dbReference>
<dbReference type="InterPro" id="IPR004881">
    <property type="entry name" value="Ribosome_biogen_GTPase_RsgA"/>
</dbReference>
<dbReference type="AlphaFoldDB" id="A0A8A4TRK6"/>
<organism evidence="13 14">
    <name type="scientific">Sulfidibacter corallicola</name>
    <dbReference type="NCBI Taxonomy" id="2818388"/>
    <lineage>
        <taxon>Bacteria</taxon>
        <taxon>Pseudomonadati</taxon>
        <taxon>Acidobacteriota</taxon>
        <taxon>Holophagae</taxon>
        <taxon>Acanthopleuribacterales</taxon>
        <taxon>Acanthopleuribacteraceae</taxon>
        <taxon>Sulfidibacter</taxon>
    </lineage>
</organism>
<keyword evidence="4 10" id="KW-0699">rRNA-binding</keyword>
<evidence type="ECO:0000256" key="8">
    <source>
        <dbReference type="ARBA" id="ARBA00022884"/>
    </source>
</evidence>
<keyword evidence="14" id="KW-1185">Reference proteome</keyword>
<sequence length="374" mass="41145">MCDKQGNSRNDANIHPHERDLGPLGWDATWAEAFDHCARQARDARVQPGRVIAVRRGLCDLATAGGTCLASFSGRLSHQTVSGADLPVTGDWVAWRGQPGAGELQIESVLPRRTCLIRKAPGAVDGQPLVANVDWVWLVSSMNRDWNPARLERYLTLVWESGARPVVVLTKADLHPDPDEIVEQAEAVAFGTPIHPVSVMTGEGLDALAAYLQPGKTVALLGSSGVGKSTLTNHLLDADRQATLAVRASDQRGRHTTTSRELFRLPNGAMVIDTPGLRELALWQGDEALEQVFADVEDLARRCRFRDCRHESEPGCAVLDAVAGGELAQRRLDSYRKVKKELLRHEELQTLQGRMARKQREKALGKLIRDFSNR</sequence>
<feature type="binding site" evidence="10">
    <location>
        <begin position="170"/>
        <end position="173"/>
    </location>
    <ligand>
        <name>GTP</name>
        <dbReference type="ChEBI" id="CHEBI:37565"/>
    </ligand>
</feature>
<dbReference type="CDD" id="cd01854">
    <property type="entry name" value="YjeQ_EngC"/>
    <property type="match status" value="1"/>
</dbReference>
<evidence type="ECO:0000256" key="7">
    <source>
        <dbReference type="ARBA" id="ARBA00022833"/>
    </source>
</evidence>
<evidence type="ECO:0000256" key="5">
    <source>
        <dbReference type="ARBA" id="ARBA00022741"/>
    </source>
</evidence>
<dbReference type="GO" id="GO:0042274">
    <property type="term" value="P:ribosomal small subunit biogenesis"/>
    <property type="evidence" value="ECO:0007669"/>
    <property type="project" value="UniProtKB-UniRule"/>
</dbReference>
<dbReference type="EC" id="3.6.1.-" evidence="10"/>
<evidence type="ECO:0000256" key="10">
    <source>
        <dbReference type="HAMAP-Rule" id="MF_01820"/>
    </source>
</evidence>
<dbReference type="PANTHER" id="PTHR32120">
    <property type="entry name" value="SMALL RIBOSOMAL SUBUNIT BIOGENESIS GTPASE RSGA"/>
    <property type="match status" value="1"/>
</dbReference>
<evidence type="ECO:0000313" key="13">
    <source>
        <dbReference type="EMBL" id="QTD52153.1"/>
    </source>
</evidence>
<keyword evidence="5 10" id="KW-0547">Nucleotide-binding</keyword>
<dbReference type="PANTHER" id="PTHR32120:SF10">
    <property type="entry name" value="SMALL RIBOSOMAL SUBUNIT BIOGENESIS GTPASE RSGA"/>
    <property type="match status" value="1"/>
</dbReference>
<feature type="binding site" evidence="10">
    <location>
        <position position="303"/>
    </location>
    <ligand>
        <name>Zn(2+)</name>
        <dbReference type="ChEBI" id="CHEBI:29105"/>
    </ligand>
</feature>
<dbReference type="KEGG" id="scor:J3U87_06730"/>
<feature type="domain" description="EngC GTPase" evidence="11">
    <location>
        <begin position="131"/>
        <end position="278"/>
    </location>
</feature>
<dbReference type="Gene3D" id="1.10.40.50">
    <property type="entry name" value="Probable gtpase engc, domain 3"/>
    <property type="match status" value="1"/>
</dbReference>
<accession>A0A8A4TRK6</accession>
<proteinExistence type="inferred from homology"/>
<evidence type="ECO:0000259" key="12">
    <source>
        <dbReference type="PROSITE" id="PS51721"/>
    </source>
</evidence>
<evidence type="ECO:0000256" key="9">
    <source>
        <dbReference type="ARBA" id="ARBA00023134"/>
    </source>
</evidence>
<dbReference type="GO" id="GO:0005737">
    <property type="term" value="C:cytoplasm"/>
    <property type="evidence" value="ECO:0007669"/>
    <property type="project" value="UniProtKB-SubCell"/>
</dbReference>
<dbReference type="GO" id="GO:0005525">
    <property type="term" value="F:GTP binding"/>
    <property type="evidence" value="ECO:0007669"/>
    <property type="project" value="UniProtKB-UniRule"/>
</dbReference>
<dbReference type="EMBL" id="CP071793">
    <property type="protein sequence ID" value="QTD52153.1"/>
    <property type="molecule type" value="Genomic_DNA"/>
</dbReference>